<keyword evidence="3" id="KW-1185">Reference proteome</keyword>
<protein>
    <submittedName>
        <fullName evidence="2">Uncharacterized protein</fullName>
    </submittedName>
</protein>
<organism evidence="2 3">
    <name type="scientific">Amycolatopsis minnesotensis</name>
    <dbReference type="NCBI Taxonomy" id="337894"/>
    <lineage>
        <taxon>Bacteria</taxon>
        <taxon>Bacillati</taxon>
        <taxon>Actinomycetota</taxon>
        <taxon>Actinomycetes</taxon>
        <taxon>Pseudonocardiales</taxon>
        <taxon>Pseudonocardiaceae</taxon>
        <taxon>Amycolatopsis</taxon>
    </lineage>
</organism>
<evidence type="ECO:0000313" key="2">
    <source>
        <dbReference type="EMBL" id="GAA1989948.1"/>
    </source>
</evidence>
<accession>A0ABP5E317</accession>
<proteinExistence type="predicted"/>
<evidence type="ECO:0000313" key="3">
    <source>
        <dbReference type="Proteomes" id="UP001501116"/>
    </source>
</evidence>
<dbReference type="Proteomes" id="UP001501116">
    <property type="component" value="Unassembled WGS sequence"/>
</dbReference>
<sequence>MDALDEPESGSPPSANLSWVRVAPFARRSELTGTPTDRFRIGRRHPEPGLDALASRLRNRT</sequence>
<comment type="caution">
    <text evidence="2">The sequence shown here is derived from an EMBL/GenBank/DDBJ whole genome shotgun (WGS) entry which is preliminary data.</text>
</comment>
<gene>
    <name evidence="2" type="ORF">GCM10009754_80300</name>
</gene>
<feature type="region of interest" description="Disordered" evidence="1">
    <location>
        <begin position="31"/>
        <end position="61"/>
    </location>
</feature>
<dbReference type="EMBL" id="BAAANN010000053">
    <property type="protein sequence ID" value="GAA1989948.1"/>
    <property type="molecule type" value="Genomic_DNA"/>
</dbReference>
<reference evidence="3" key="1">
    <citation type="journal article" date="2019" name="Int. J. Syst. Evol. Microbiol.">
        <title>The Global Catalogue of Microorganisms (GCM) 10K type strain sequencing project: providing services to taxonomists for standard genome sequencing and annotation.</title>
        <authorList>
            <consortium name="The Broad Institute Genomics Platform"/>
            <consortium name="The Broad Institute Genome Sequencing Center for Infectious Disease"/>
            <person name="Wu L."/>
            <person name="Ma J."/>
        </authorList>
    </citation>
    <scope>NUCLEOTIDE SEQUENCE [LARGE SCALE GENOMIC DNA]</scope>
    <source>
        <strain evidence="3">JCM 14545</strain>
    </source>
</reference>
<feature type="compositionally biased region" description="Basic and acidic residues" evidence="1">
    <location>
        <begin position="37"/>
        <end position="48"/>
    </location>
</feature>
<name>A0ABP5E317_9PSEU</name>
<evidence type="ECO:0000256" key="1">
    <source>
        <dbReference type="SAM" id="MobiDB-lite"/>
    </source>
</evidence>